<gene>
    <name evidence="3" type="ordered locus">KNP414_01499</name>
</gene>
<dbReference type="AlphaFoldDB" id="F8FMI0"/>
<evidence type="ECO:0000313" key="4">
    <source>
        <dbReference type="Proteomes" id="UP000006620"/>
    </source>
</evidence>
<name>F8FMI0_PAEMK</name>
<dbReference type="Gene3D" id="3.30.428.10">
    <property type="entry name" value="HIT-like"/>
    <property type="match status" value="1"/>
</dbReference>
<organism evidence="3 4">
    <name type="scientific">Paenibacillus mucilaginosus (strain KNP414)</name>
    <dbReference type="NCBI Taxonomy" id="1036673"/>
    <lineage>
        <taxon>Bacteria</taxon>
        <taxon>Bacillati</taxon>
        <taxon>Bacillota</taxon>
        <taxon>Bacilli</taxon>
        <taxon>Bacillales</taxon>
        <taxon>Paenibacillaceae</taxon>
        <taxon>Paenibacillus</taxon>
    </lineage>
</organism>
<dbReference type="PROSITE" id="PS51084">
    <property type="entry name" value="HIT_2"/>
    <property type="match status" value="1"/>
</dbReference>
<dbReference type="PANTHER" id="PTHR42997">
    <property type="entry name" value="HIT FAMILY HYDROLASE"/>
    <property type="match status" value="1"/>
</dbReference>
<dbReference type="InterPro" id="IPR052908">
    <property type="entry name" value="AP-4-A_phosphorylase"/>
</dbReference>
<dbReference type="Pfam" id="PF01230">
    <property type="entry name" value="HIT"/>
    <property type="match status" value="1"/>
</dbReference>
<accession>F8FMI0</accession>
<protein>
    <submittedName>
        <fullName evidence="3">Cell-cycle regulation histidine triad protein</fullName>
    </submittedName>
</protein>
<feature type="short sequence motif" description="Histidine triad motif" evidence="1">
    <location>
        <begin position="104"/>
        <end position="108"/>
    </location>
</feature>
<evidence type="ECO:0000313" key="3">
    <source>
        <dbReference type="EMBL" id="AEI40063.1"/>
    </source>
</evidence>
<dbReference type="GO" id="GO:0003824">
    <property type="term" value="F:catalytic activity"/>
    <property type="evidence" value="ECO:0007669"/>
    <property type="project" value="InterPro"/>
</dbReference>
<dbReference type="PANTHER" id="PTHR42997:SF1">
    <property type="entry name" value="AP-4-A PHOSPHORYLASE"/>
    <property type="match status" value="1"/>
</dbReference>
<dbReference type="PATRIC" id="fig|1036673.3.peg.1322"/>
<evidence type="ECO:0000256" key="1">
    <source>
        <dbReference type="PROSITE-ProRule" id="PRU00464"/>
    </source>
</evidence>
<feature type="domain" description="HIT" evidence="2">
    <location>
        <begin position="13"/>
        <end position="119"/>
    </location>
</feature>
<sequence>MEIQGVNPMQDCVFCHVELEPKQRIVLENEHCMFLQLDTQEIPGAGVLVTKAHRESVFDLTPEEWNAVQPLLLQVKAYMEEAYRPDGYNIGWNCGAVGGQTLSHAHLHVLPRYADEFYAGKGIRHLYRSPENRRASASSGEQPE</sequence>
<dbReference type="EMBL" id="CP002869">
    <property type="protein sequence ID" value="AEI40063.1"/>
    <property type="molecule type" value="Genomic_DNA"/>
</dbReference>
<dbReference type="InterPro" id="IPR011146">
    <property type="entry name" value="HIT-like"/>
</dbReference>
<dbReference type="HOGENOM" id="CLU_056776_5_0_9"/>
<reference evidence="4" key="1">
    <citation type="submission" date="2011-06" db="EMBL/GenBank/DDBJ databases">
        <title>Complete genome sequence of Paenibacillus mucilaginosus KNP414.</title>
        <authorList>
            <person name="Wang J."/>
            <person name="Hu S."/>
            <person name="Hu X."/>
            <person name="Zhang B."/>
            <person name="Dong D."/>
            <person name="Zhang S."/>
            <person name="Zhao K."/>
            <person name="Wu D."/>
        </authorList>
    </citation>
    <scope>NUCLEOTIDE SEQUENCE [LARGE SCALE GENOMIC DNA]</scope>
    <source>
        <strain evidence="4">KNP414</strain>
    </source>
</reference>
<dbReference type="Proteomes" id="UP000006620">
    <property type="component" value="Chromosome"/>
</dbReference>
<proteinExistence type="predicted"/>
<dbReference type="InterPro" id="IPR036265">
    <property type="entry name" value="HIT-like_sf"/>
</dbReference>
<dbReference type="KEGG" id="pms:KNP414_01499"/>
<dbReference type="SUPFAM" id="SSF54197">
    <property type="entry name" value="HIT-like"/>
    <property type="match status" value="1"/>
</dbReference>
<reference evidence="3 4" key="2">
    <citation type="journal article" date="2013" name="Genome Announc.">
        <title>Genome Sequence of Growth-Improving Paenibacillus mucilaginosus Strain KNP414.</title>
        <authorList>
            <person name="Lu J.J."/>
            <person name="Wang J.F."/>
            <person name="Hu X.F."/>
        </authorList>
    </citation>
    <scope>NUCLEOTIDE SEQUENCE [LARGE SCALE GENOMIC DNA]</scope>
    <source>
        <strain evidence="3 4">KNP414</strain>
    </source>
</reference>
<evidence type="ECO:0000259" key="2">
    <source>
        <dbReference type="PROSITE" id="PS51084"/>
    </source>
</evidence>